<evidence type="ECO:0000313" key="3">
    <source>
        <dbReference type="Proteomes" id="UP001443914"/>
    </source>
</evidence>
<dbReference type="EMBL" id="JBDFQZ010000013">
    <property type="protein sequence ID" value="KAK9669390.1"/>
    <property type="molecule type" value="Genomic_DNA"/>
</dbReference>
<feature type="compositionally biased region" description="Polar residues" evidence="1">
    <location>
        <begin position="171"/>
        <end position="185"/>
    </location>
</feature>
<name>A0AAW1H021_SAPOF</name>
<protein>
    <submittedName>
        <fullName evidence="2">Uncharacterized protein</fullName>
    </submittedName>
</protein>
<proteinExistence type="predicted"/>
<comment type="caution">
    <text evidence="2">The sequence shown here is derived from an EMBL/GenBank/DDBJ whole genome shotgun (WGS) entry which is preliminary data.</text>
</comment>
<reference evidence="2" key="1">
    <citation type="submission" date="2024-03" db="EMBL/GenBank/DDBJ databases">
        <title>WGS assembly of Saponaria officinalis var. Norfolk2.</title>
        <authorList>
            <person name="Jenkins J."/>
            <person name="Shu S."/>
            <person name="Grimwood J."/>
            <person name="Barry K."/>
            <person name="Goodstein D."/>
            <person name="Schmutz J."/>
            <person name="Leebens-Mack J."/>
            <person name="Osbourn A."/>
        </authorList>
    </citation>
    <scope>NUCLEOTIDE SEQUENCE [LARGE SCALE GENOMIC DNA]</scope>
    <source>
        <strain evidence="2">JIC</strain>
    </source>
</reference>
<feature type="region of interest" description="Disordered" evidence="1">
    <location>
        <begin position="138"/>
        <end position="185"/>
    </location>
</feature>
<dbReference type="InterPro" id="IPR025322">
    <property type="entry name" value="PADRE_dom"/>
</dbReference>
<dbReference type="PANTHER" id="PTHR33413">
    <property type="entry name" value="EXPRESSED PROTEIN"/>
    <property type="match status" value="1"/>
</dbReference>
<gene>
    <name evidence="2" type="ORF">RND81_13G126600</name>
</gene>
<keyword evidence="3" id="KW-1185">Reference proteome</keyword>
<dbReference type="AlphaFoldDB" id="A0AAW1H021"/>
<evidence type="ECO:0000313" key="2">
    <source>
        <dbReference type="EMBL" id="KAK9669390.1"/>
    </source>
</evidence>
<dbReference type="Proteomes" id="UP001443914">
    <property type="component" value="Unassembled WGS sequence"/>
</dbReference>
<evidence type="ECO:0000256" key="1">
    <source>
        <dbReference type="SAM" id="MobiDB-lite"/>
    </source>
</evidence>
<dbReference type="Pfam" id="PF14009">
    <property type="entry name" value="PADRE"/>
    <property type="match status" value="1"/>
</dbReference>
<organism evidence="2 3">
    <name type="scientific">Saponaria officinalis</name>
    <name type="common">Common soapwort</name>
    <name type="synonym">Lychnis saponaria</name>
    <dbReference type="NCBI Taxonomy" id="3572"/>
    <lineage>
        <taxon>Eukaryota</taxon>
        <taxon>Viridiplantae</taxon>
        <taxon>Streptophyta</taxon>
        <taxon>Embryophyta</taxon>
        <taxon>Tracheophyta</taxon>
        <taxon>Spermatophyta</taxon>
        <taxon>Magnoliopsida</taxon>
        <taxon>eudicotyledons</taxon>
        <taxon>Gunneridae</taxon>
        <taxon>Pentapetalae</taxon>
        <taxon>Caryophyllales</taxon>
        <taxon>Caryophyllaceae</taxon>
        <taxon>Caryophylleae</taxon>
        <taxon>Saponaria</taxon>
    </lineage>
</organism>
<dbReference type="PANTHER" id="PTHR33413:SF33">
    <property type="entry name" value="MEDIATOR OF RNA POLYMERASE II TRANSCRIPTION SUBUNIT 29"/>
    <property type="match status" value="1"/>
</dbReference>
<sequence length="185" mass="20347">MGNCQAIDAASLVIEHQNGKVDKMYLPISASQVMKMNPGHYVALLITTTVCHTKTETTDSSNATDKKGNSITGRNSVRITRVKLLRPVDTLALGHVYRLISTQEAMKGLVAKKQAKLRKNGIELANSEGLQEAEKLVKKFQQDKKQQVSRQGHRSRTTSNAKGGGTRSRPKTWQPSLNSISEFTS</sequence>
<accession>A0AAW1H021</accession>